<gene>
    <name evidence="2" type="ORF">MAR_008034</name>
</gene>
<evidence type="ECO:0000313" key="3">
    <source>
        <dbReference type="Proteomes" id="UP001164746"/>
    </source>
</evidence>
<dbReference type="InterPro" id="IPR013762">
    <property type="entry name" value="Integrase-like_cat_sf"/>
</dbReference>
<keyword evidence="3" id="KW-1185">Reference proteome</keyword>
<organism evidence="2 3">
    <name type="scientific">Mya arenaria</name>
    <name type="common">Soft-shell clam</name>
    <dbReference type="NCBI Taxonomy" id="6604"/>
    <lineage>
        <taxon>Eukaryota</taxon>
        <taxon>Metazoa</taxon>
        <taxon>Spiralia</taxon>
        <taxon>Lophotrochozoa</taxon>
        <taxon>Mollusca</taxon>
        <taxon>Bivalvia</taxon>
        <taxon>Autobranchia</taxon>
        <taxon>Heteroconchia</taxon>
        <taxon>Euheterodonta</taxon>
        <taxon>Imparidentia</taxon>
        <taxon>Neoheterodontei</taxon>
        <taxon>Myida</taxon>
        <taxon>Myoidea</taxon>
        <taxon>Myidae</taxon>
        <taxon>Mya</taxon>
    </lineage>
</organism>
<sequence>MAYSEWSLARRYFFYRRMYVVMLRFYQGSYFHAEFPTDVLEKSLDMAGLELLGIIEIGIDSALYSSHSFRRGFSTLSFKNNASADKISILGAWRSDVYKRYISLNISDKLNIIRSISHNFCV</sequence>
<accession>A0ABY7DXS0</accession>
<dbReference type="EMBL" id="CP111015">
    <property type="protein sequence ID" value="WAR01476.1"/>
    <property type="molecule type" value="Genomic_DNA"/>
</dbReference>
<dbReference type="SUPFAM" id="SSF56349">
    <property type="entry name" value="DNA breaking-rejoining enzymes"/>
    <property type="match status" value="1"/>
</dbReference>
<protein>
    <submittedName>
        <fullName evidence="2">Uncharacterized protein</fullName>
    </submittedName>
</protein>
<name>A0ABY7DXS0_MYAAR</name>
<reference evidence="2" key="1">
    <citation type="submission" date="2022-11" db="EMBL/GenBank/DDBJ databases">
        <title>Centuries of genome instability and evolution in soft-shell clam transmissible cancer (bioRxiv).</title>
        <authorList>
            <person name="Hart S.F.M."/>
            <person name="Yonemitsu M.A."/>
            <person name="Giersch R.M."/>
            <person name="Beal B.F."/>
            <person name="Arriagada G."/>
            <person name="Davis B.W."/>
            <person name="Ostrander E.A."/>
            <person name="Goff S.P."/>
            <person name="Metzger M.J."/>
        </authorList>
    </citation>
    <scope>NUCLEOTIDE SEQUENCE</scope>
    <source>
        <strain evidence="2">MELC-2E11</strain>
        <tissue evidence="2">Siphon/mantle</tissue>
    </source>
</reference>
<evidence type="ECO:0000256" key="1">
    <source>
        <dbReference type="ARBA" id="ARBA00023172"/>
    </source>
</evidence>
<proteinExistence type="predicted"/>
<dbReference type="InterPro" id="IPR011010">
    <property type="entry name" value="DNA_brk_join_enz"/>
</dbReference>
<evidence type="ECO:0000313" key="2">
    <source>
        <dbReference type="EMBL" id="WAR01476.1"/>
    </source>
</evidence>
<dbReference type="Gene3D" id="1.10.443.10">
    <property type="entry name" value="Intergrase catalytic core"/>
    <property type="match status" value="1"/>
</dbReference>
<keyword evidence="1" id="KW-0233">DNA recombination</keyword>
<dbReference type="Proteomes" id="UP001164746">
    <property type="component" value="Chromosome 4"/>
</dbReference>